<dbReference type="PANTHER" id="PTHR12307:SF53">
    <property type="entry name" value="PROTEIN PHOSPHATASE 1 REGULATORY SUBUNIT"/>
    <property type="match status" value="1"/>
</dbReference>
<dbReference type="InterPro" id="IPR050782">
    <property type="entry name" value="PP1_regulatory_subunit_3"/>
</dbReference>
<feature type="compositionally biased region" description="Basic and acidic residues" evidence="1">
    <location>
        <begin position="146"/>
        <end position="155"/>
    </location>
</feature>
<dbReference type="InterPro" id="IPR005036">
    <property type="entry name" value="CBM21_dom"/>
</dbReference>
<sequence>MKIYNGQENSCEQNNFENSDKTYNDYVQDLEHPNIETDNVILLIAKMSEDDDTLCNSEESKDATVTTDTNNPDPVQSLSFGGKIRNRLGLKLLIEATDKADSEVDGPEGQGVWNPDGAEDSSPCSPLSASSGSSTASGDDSGFSSDENRSNEKTYKLARTKSLRSALKSPTHVGKQKTVRFADSLGLDLVQKTYFESDDVLDHEFISPLTLTQNQERFQKVSCLKSMNIGNRSEGEISHLARTKCVCLSSISITDTNLSGIIHVLNLACDKQVCVRYTTDSWASFSETRAIFTRSVGSDGAVDSFSFFIALPNDIPIGATCEFCIRYSVNDTSYWDNNCGENYKLQCVGETREKRITEVAQKFNYVRNSSDKKNEYGGRRKSFLVCDEDEDEDYYYYTPSYNLSSVKKGYFEQRFGCSYGDHLHFY</sequence>
<feature type="compositionally biased region" description="Low complexity" evidence="1">
    <location>
        <begin position="120"/>
        <end position="145"/>
    </location>
</feature>
<keyword evidence="4" id="KW-1185">Reference proteome</keyword>
<dbReference type="EMBL" id="UXUI01008997">
    <property type="protein sequence ID" value="VDD92844.1"/>
    <property type="molecule type" value="Genomic_DNA"/>
</dbReference>
<gene>
    <name evidence="3" type="ORF">EVEC_LOCUS7595</name>
</gene>
<dbReference type="PROSITE" id="PS51159">
    <property type="entry name" value="CBM21"/>
    <property type="match status" value="1"/>
</dbReference>
<dbReference type="GO" id="GO:2001069">
    <property type="term" value="F:glycogen binding"/>
    <property type="evidence" value="ECO:0007669"/>
    <property type="project" value="TreeGrafter"/>
</dbReference>
<dbReference type="GO" id="GO:0000164">
    <property type="term" value="C:protein phosphatase type 1 complex"/>
    <property type="evidence" value="ECO:0007669"/>
    <property type="project" value="TreeGrafter"/>
</dbReference>
<evidence type="ECO:0000313" key="3">
    <source>
        <dbReference type="EMBL" id="VDD92844.1"/>
    </source>
</evidence>
<dbReference type="STRING" id="51028.A0A0N4VC34"/>
<protein>
    <submittedName>
        <fullName evidence="5">CBM21 domain-containing protein</fullName>
    </submittedName>
</protein>
<feature type="domain" description="CBM21" evidence="2">
    <location>
        <begin position="238"/>
        <end position="346"/>
    </location>
</feature>
<dbReference type="AlphaFoldDB" id="A0A0N4VC34"/>
<feature type="compositionally biased region" description="Polar residues" evidence="1">
    <location>
        <begin position="63"/>
        <end position="79"/>
    </location>
</feature>
<reference evidence="3 4" key="2">
    <citation type="submission" date="2018-10" db="EMBL/GenBank/DDBJ databases">
        <authorList>
            <consortium name="Pathogen Informatics"/>
        </authorList>
    </citation>
    <scope>NUCLEOTIDE SEQUENCE [LARGE SCALE GENOMIC DNA]</scope>
</reference>
<evidence type="ECO:0000256" key="1">
    <source>
        <dbReference type="SAM" id="MobiDB-lite"/>
    </source>
</evidence>
<dbReference type="OrthoDB" id="1881at2759"/>
<dbReference type="Pfam" id="PF03370">
    <property type="entry name" value="CBM_21"/>
    <property type="match status" value="1"/>
</dbReference>
<feature type="region of interest" description="Disordered" evidence="1">
    <location>
        <begin position="53"/>
        <end position="80"/>
    </location>
</feature>
<accession>A0A0N4VC34</accession>
<reference evidence="5" key="1">
    <citation type="submission" date="2017-02" db="UniProtKB">
        <authorList>
            <consortium name="WormBaseParasite"/>
        </authorList>
    </citation>
    <scope>IDENTIFICATION</scope>
</reference>
<proteinExistence type="predicted"/>
<dbReference type="GO" id="GO:0005979">
    <property type="term" value="P:regulation of glycogen biosynthetic process"/>
    <property type="evidence" value="ECO:0007669"/>
    <property type="project" value="TreeGrafter"/>
</dbReference>
<dbReference type="Proteomes" id="UP000274131">
    <property type="component" value="Unassembled WGS sequence"/>
</dbReference>
<dbReference type="WBParaSite" id="EVEC_0000811301-mRNA-1">
    <property type="protein sequence ID" value="EVEC_0000811301-mRNA-1"/>
    <property type="gene ID" value="EVEC_0000811301"/>
</dbReference>
<evidence type="ECO:0000313" key="4">
    <source>
        <dbReference type="Proteomes" id="UP000274131"/>
    </source>
</evidence>
<evidence type="ECO:0000259" key="2">
    <source>
        <dbReference type="PROSITE" id="PS51159"/>
    </source>
</evidence>
<name>A0A0N4VC34_ENTVE</name>
<dbReference type="InterPro" id="IPR038175">
    <property type="entry name" value="CBM21_dom_sf"/>
</dbReference>
<organism evidence="5">
    <name type="scientific">Enterobius vermicularis</name>
    <name type="common">Human pinworm</name>
    <dbReference type="NCBI Taxonomy" id="51028"/>
    <lineage>
        <taxon>Eukaryota</taxon>
        <taxon>Metazoa</taxon>
        <taxon>Ecdysozoa</taxon>
        <taxon>Nematoda</taxon>
        <taxon>Chromadorea</taxon>
        <taxon>Rhabditida</taxon>
        <taxon>Spirurina</taxon>
        <taxon>Oxyuridomorpha</taxon>
        <taxon>Oxyuroidea</taxon>
        <taxon>Oxyuridae</taxon>
        <taxon>Enterobius</taxon>
    </lineage>
</organism>
<evidence type="ECO:0000313" key="5">
    <source>
        <dbReference type="WBParaSite" id="EVEC_0000811301-mRNA-1"/>
    </source>
</evidence>
<dbReference type="Gene3D" id="2.60.40.2440">
    <property type="entry name" value="Carbohydrate binding type-21 domain"/>
    <property type="match status" value="1"/>
</dbReference>
<feature type="region of interest" description="Disordered" evidence="1">
    <location>
        <begin position="99"/>
        <end position="157"/>
    </location>
</feature>
<dbReference type="PANTHER" id="PTHR12307">
    <property type="entry name" value="PROTEIN PHOSPHATASE 1 REGULATORY SUBUNIT"/>
    <property type="match status" value="1"/>
</dbReference>
<dbReference type="GO" id="GO:0008157">
    <property type="term" value="F:protein phosphatase 1 binding"/>
    <property type="evidence" value="ECO:0007669"/>
    <property type="project" value="TreeGrafter"/>
</dbReference>